<comment type="caution">
    <text evidence="2">The sequence shown here is derived from an EMBL/GenBank/DDBJ whole genome shotgun (WGS) entry which is preliminary data.</text>
</comment>
<dbReference type="PANTHER" id="PTHR10046">
    <property type="entry name" value="ATP DEPENDENT LON PROTEASE FAMILY MEMBER"/>
    <property type="match status" value="1"/>
</dbReference>
<dbReference type="GO" id="GO:0030163">
    <property type="term" value="P:protein catabolic process"/>
    <property type="evidence" value="ECO:0007669"/>
    <property type="project" value="InterPro"/>
</dbReference>
<dbReference type="InterPro" id="IPR027065">
    <property type="entry name" value="Lon_Prtase"/>
</dbReference>
<feature type="domain" description="Lon proteolytic" evidence="1">
    <location>
        <begin position="50"/>
        <end position="147"/>
    </location>
</feature>
<dbReference type="AlphaFoldDB" id="A0A6V7UR50"/>
<name>A0A6V7UR50_MELEN</name>
<dbReference type="Gene3D" id="3.30.230.10">
    <property type="match status" value="1"/>
</dbReference>
<dbReference type="OrthoDB" id="2411602at2759"/>
<evidence type="ECO:0000259" key="1">
    <source>
        <dbReference type="Pfam" id="PF05362"/>
    </source>
</evidence>
<dbReference type="GO" id="GO:0005524">
    <property type="term" value="F:ATP binding"/>
    <property type="evidence" value="ECO:0007669"/>
    <property type="project" value="InterPro"/>
</dbReference>
<sequence length="166" mass="18817">MYLKVGYTFETECTKSRYVTVCENYAKEKGIPFEWKDERFSYEVDDPETKLTGDSLALSLIICIMSFILKRLPPADLCCTEAIDLCGNFRPVGGLKYKLKAAADAGKSRILLPLAMKTEFEKIEMEQRYGIVAIYGQNFKDVIEEIFPVLKTNISSDNKNGSILNK</sequence>
<proteinExistence type="predicted"/>
<dbReference type="GO" id="GO:0004176">
    <property type="term" value="F:ATP-dependent peptidase activity"/>
    <property type="evidence" value="ECO:0007669"/>
    <property type="project" value="InterPro"/>
</dbReference>
<dbReference type="EMBL" id="CAJEWN010000099">
    <property type="protein sequence ID" value="CAD2163767.1"/>
    <property type="molecule type" value="Genomic_DNA"/>
</dbReference>
<gene>
    <name evidence="2" type="ORF">MENT_LOCUS16197</name>
</gene>
<dbReference type="Pfam" id="PF05362">
    <property type="entry name" value="Lon_C"/>
    <property type="match status" value="1"/>
</dbReference>
<dbReference type="InterPro" id="IPR020568">
    <property type="entry name" value="Ribosomal_Su5_D2-typ_SF"/>
</dbReference>
<reference evidence="2 3" key="1">
    <citation type="submission" date="2020-08" db="EMBL/GenBank/DDBJ databases">
        <authorList>
            <person name="Koutsovoulos G."/>
            <person name="Danchin GJ E."/>
        </authorList>
    </citation>
    <scope>NUCLEOTIDE SEQUENCE [LARGE SCALE GENOMIC DNA]</scope>
</reference>
<protein>
    <recommendedName>
        <fullName evidence="1">Lon proteolytic domain-containing protein</fullName>
    </recommendedName>
</protein>
<dbReference type="GO" id="GO:0006508">
    <property type="term" value="P:proteolysis"/>
    <property type="evidence" value="ECO:0007669"/>
    <property type="project" value="InterPro"/>
</dbReference>
<dbReference type="InterPro" id="IPR014721">
    <property type="entry name" value="Ribsml_uS5_D2-typ_fold_subgr"/>
</dbReference>
<dbReference type="InterPro" id="IPR008269">
    <property type="entry name" value="Lon_proteolytic"/>
</dbReference>
<dbReference type="Proteomes" id="UP000580250">
    <property type="component" value="Unassembled WGS sequence"/>
</dbReference>
<organism evidence="2 3">
    <name type="scientific">Meloidogyne enterolobii</name>
    <name type="common">Root-knot nematode worm</name>
    <name type="synonym">Meloidogyne mayaguensis</name>
    <dbReference type="NCBI Taxonomy" id="390850"/>
    <lineage>
        <taxon>Eukaryota</taxon>
        <taxon>Metazoa</taxon>
        <taxon>Ecdysozoa</taxon>
        <taxon>Nematoda</taxon>
        <taxon>Chromadorea</taxon>
        <taxon>Rhabditida</taxon>
        <taxon>Tylenchina</taxon>
        <taxon>Tylenchomorpha</taxon>
        <taxon>Tylenchoidea</taxon>
        <taxon>Meloidogynidae</taxon>
        <taxon>Meloidogyninae</taxon>
        <taxon>Meloidogyne</taxon>
    </lineage>
</organism>
<dbReference type="SUPFAM" id="SSF54211">
    <property type="entry name" value="Ribosomal protein S5 domain 2-like"/>
    <property type="match status" value="1"/>
</dbReference>
<dbReference type="GO" id="GO:0004252">
    <property type="term" value="F:serine-type endopeptidase activity"/>
    <property type="evidence" value="ECO:0007669"/>
    <property type="project" value="InterPro"/>
</dbReference>
<accession>A0A6V7UR50</accession>
<dbReference type="PRINTS" id="PR00830">
    <property type="entry name" value="ENDOLAPTASE"/>
</dbReference>
<evidence type="ECO:0000313" key="2">
    <source>
        <dbReference type="EMBL" id="CAD2163767.1"/>
    </source>
</evidence>
<evidence type="ECO:0000313" key="3">
    <source>
        <dbReference type="Proteomes" id="UP000580250"/>
    </source>
</evidence>